<evidence type="ECO:0000256" key="2">
    <source>
        <dbReference type="ARBA" id="ARBA00022475"/>
    </source>
</evidence>
<accession>A0A1L2ZPQ0</accession>
<proteinExistence type="predicted"/>
<evidence type="ECO:0000256" key="1">
    <source>
        <dbReference type="ARBA" id="ARBA00004651"/>
    </source>
</evidence>
<dbReference type="KEGG" id="nae:BHE16_10870"/>
<name>A0A1L2ZPQ0_9MICC</name>
<organism evidence="9 10">
    <name type="scientific">Neomicrococcus aestuarii</name>
    <dbReference type="NCBI Taxonomy" id="556325"/>
    <lineage>
        <taxon>Bacteria</taxon>
        <taxon>Bacillati</taxon>
        <taxon>Actinomycetota</taxon>
        <taxon>Actinomycetes</taxon>
        <taxon>Micrococcales</taxon>
        <taxon>Micrococcaceae</taxon>
        <taxon>Neomicrococcus</taxon>
    </lineage>
</organism>
<gene>
    <name evidence="9" type="ORF">BHE16_10870</name>
</gene>
<keyword evidence="5 7" id="KW-0472">Membrane</keyword>
<evidence type="ECO:0000256" key="3">
    <source>
        <dbReference type="ARBA" id="ARBA00022692"/>
    </source>
</evidence>
<comment type="subcellular location">
    <subcellularLocation>
        <location evidence="1">Cell membrane</location>
        <topology evidence="1">Multi-pass membrane protein</topology>
    </subcellularLocation>
</comment>
<feature type="region of interest" description="Disordered" evidence="6">
    <location>
        <begin position="67"/>
        <end position="87"/>
    </location>
</feature>
<dbReference type="AlphaFoldDB" id="A0A1L2ZPQ0"/>
<evidence type="ECO:0000256" key="4">
    <source>
        <dbReference type="ARBA" id="ARBA00022989"/>
    </source>
</evidence>
<feature type="compositionally biased region" description="Low complexity" evidence="6">
    <location>
        <begin position="121"/>
        <end position="134"/>
    </location>
</feature>
<evidence type="ECO:0000313" key="9">
    <source>
        <dbReference type="EMBL" id="APF41405.1"/>
    </source>
</evidence>
<dbReference type="GO" id="GO:0005886">
    <property type="term" value="C:plasma membrane"/>
    <property type="evidence" value="ECO:0007669"/>
    <property type="project" value="UniProtKB-SubCell"/>
</dbReference>
<dbReference type="STRING" id="556325.BHE16_10870"/>
<keyword evidence="4 7" id="KW-1133">Transmembrane helix</keyword>
<evidence type="ECO:0000256" key="7">
    <source>
        <dbReference type="SAM" id="Phobius"/>
    </source>
</evidence>
<dbReference type="RefSeq" id="WP_071894875.1">
    <property type="nucleotide sequence ID" value="NZ_CP018135.1"/>
</dbReference>
<protein>
    <recommendedName>
        <fullName evidence="8">Cardiolipin synthase N-terminal domain-containing protein</fullName>
    </recommendedName>
</protein>
<dbReference type="InterPro" id="IPR027379">
    <property type="entry name" value="CLS_N"/>
</dbReference>
<evidence type="ECO:0000313" key="10">
    <source>
        <dbReference type="Proteomes" id="UP000183530"/>
    </source>
</evidence>
<keyword evidence="2" id="KW-1003">Cell membrane</keyword>
<feature type="transmembrane region" description="Helical" evidence="7">
    <location>
        <begin position="6"/>
        <end position="25"/>
    </location>
</feature>
<evidence type="ECO:0000256" key="6">
    <source>
        <dbReference type="SAM" id="MobiDB-lite"/>
    </source>
</evidence>
<dbReference type="Proteomes" id="UP000183530">
    <property type="component" value="Chromosome"/>
</dbReference>
<feature type="region of interest" description="Disordered" evidence="6">
    <location>
        <begin position="100"/>
        <end position="134"/>
    </location>
</feature>
<sequence>MVRYYIAGGIVAVSIIIYALIQCILSDARRVRSISKPAWILAIVLLPLVGALLWFWLGRPISGPRPAVASASGYDAPGRPTAPDDDDAFLRNLERQRELKKREEELKRREEELKKREGESGTDPDSPSTGDTTK</sequence>
<feature type="transmembrane region" description="Helical" evidence="7">
    <location>
        <begin position="37"/>
        <end position="57"/>
    </location>
</feature>
<evidence type="ECO:0000256" key="5">
    <source>
        <dbReference type="ARBA" id="ARBA00023136"/>
    </source>
</evidence>
<keyword evidence="3 7" id="KW-0812">Transmembrane</keyword>
<feature type="domain" description="Cardiolipin synthase N-terminal" evidence="8">
    <location>
        <begin position="15"/>
        <end position="59"/>
    </location>
</feature>
<evidence type="ECO:0000259" key="8">
    <source>
        <dbReference type="Pfam" id="PF13396"/>
    </source>
</evidence>
<dbReference type="EMBL" id="CP018135">
    <property type="protein sequence ID" value="APF41405.1"/>
    <property type="molecule type" value="Genomic_DNA"/>
</dbReference>
<reference evidence="9 10" key="1">
    <citation type="submission" date="2016-11" db="EMBL/GenBank/DDBJ databases">
        <title>Genome sequencing of Zhihengliuella aestuarii B18 antagonistic to Plasmodiophora brassicae.</title>
        <authorList>
            <person name="Luo Y."/>
        </authorList>
    </citation>
    <scope>NUCLEOTIDE SEQUENCE [LARGE SCALE GENOMIC DNA]</scope>
    <source>
        <strain evidence="9 10">B18</strain>
    </source>
</reference>
<keyword evidence="10" id="KW-1185">Reference proteome</keyword>
<dbReference type="OrthoDB" id="3298527at2"/>
<dbReference type="Pfam" id="PF13396">
    <property type="entry name" value="PLDc_N"/>
    <property type="match status" value="1"/>
</dbReference>
<feature type="compositionally biased region" description="Basic and acidic residues" evidence="6">
    <location>
        <begin position="100"/>
        <end position="119"/>
    </location>
</feature>